<dbReference type="eggNOG" id="COG0845">
    <property type="taxonomic scope" value="Bacteria"/>
</dbReference>
<feature type="coiled-coil region" evidence="2">
    <location>
        <begin position="139"/>
        <end position="166"/>
    </location>
</feature>
<dbReference type="PANTHER" id="PTHR30469">
    <property type="entry name" value="MULTIDRUG RESISTANCE PROTEIN MDTA"/>
    <property type="match status" value="1"/>
</dbReference>
<dbReference type="Gene3D" id="2.40.420.20">
    <property type="match status" value="1"/>
</dbReference>
<dbReference type="PANTHER" id="PTHR30469:SF11">
    <property type="entry name" value="BLL4320 PROTEIN"/>
    <property type="match status" value="1"/>
</dbReference>
<dbReference type="Proteomes" id="UP000001302">
    <property type="component" value="Chromosome"/>
</dbReference>
<evidence type="ECO:0000256" key="1">
    <source>
        <dbReference type="ARBA" id="ARBA00009477"/>
    </source>
</evidence>
<keyword evidence="5" id="KW-1185">Reference proteome</keyword>
<dbReference type="Gene3D" id="2.40.30.170">
    <property type="match status" value="1"/>
</dbReference>
<gene>
    <name evidence="4" type="ordered locus">PB2503_05042</name>
</gene>
<dbReference type="InterPro" id="IPR006143">
    <property type="entry name" value="RND_pump_MFP"/>
</dbReference>
<dbReference type="KEGG" id="pbr:PB2503_05042"/>
<feature type="domain" description="CzcB-like barrel-sandwich hybrid" evidence="3">
    <location>
        <begin position="58"/>
        <end position="194"/>
    </location>
</feature>
<sequence length="375" mass="41016">MALCLGMGIAYFTSSQDSAVIEVEPLPVAVFPVHYQETYQQRRLYSGRVLPAQRTDLAFRIGGRIDRVTVDVGDRVGRGDVLARVDTSPFLTATRALEAQLHEAQAEATRATRFFDRTKTLEARGFATTQEVDNALAGRDASLQRVESLARQVEAAQEDLADASLLAPFDGTIVERYVDEGTVIDAGRPIVRVSGEGRLEAEIDLPSAQASRLFRGQDLVLVHDGVPLDGTVTGISRDIDPLTRSQTVRIGLQDHMGLLPGALVRLELFETRAARGFWVPLGALQESYRGLWSLYAVDRKGEGAEGRIARYDVEILSITEDRAYVTGTPTDGQSIVSDAPFRFVPGQSVKIVREETAPTRPTLLSGLADRGLRRP</sequence>
<accession>E0TFR8</accession>
<dbReference type="Pfam" id="PF25973">
    <property type="entry name" value="BSH_CzcB"/>
    <property type="match status" value="1"/>
</dbReference>
<evidence type="ECO:0000256" key="2">
    <source>
        <dbReference type="SAM" id="Coils"/>
    </source>
</evidence>
<evidence type="ECO:0000259" key="3">
    <source>
        <dbReference type="Pfam" id="PF25973"/>
    </source>
</evidence>
<dbReference type="SUPFAM" id="SSF111369">
    <property type="entry name" value="HlyD-like secretion proteins"/>
    <property type="match status" value="1"/>
</dbReference>
<organism evidence="4 5">
    <name type="scientific">Parvularcula bermudensis (strain ATCC BAA-594 / HTCC2503 / KCTC 12087)</name>
    <dbReference type="NCBI Taxonomy" id="314260"/>
    <lineage>
        <taxon>Bacteria</taxon>
        <taxon>Pseudomonadati</taxon>
        <taxon>Pseudomonadota</taxon>
        <taxon>Alphaproteobacteria</taxon>
        <taxon>Parvularculales</taxon>
        <taxon>Parvularculaceae</taxon>
        <taxon>Parvularcula</taxon>
    </lineage>
</organism>
<protein>
    <recommendedName>
        <fullName evidence="3">CzcB-like barrel-sandwich hybrid domain-containing protein</fullName>
    </recommendedName>
</protein>
<proteinExistence type="inferred from homology"/>
<dbReference type="Gene3D" id="2.40.50.100">
    <property type="match status" value="1"/>
</dbReference>
<reference evidence="5" key="1">
    <citation type="submission" date="2010-08" db="EMBL/GenBank/DDBJ databases">
        <title>Genome sequence of Parvularcula bermudensis HTCC2503.</title>
        <authorList>
            <person name="Kang D.-M."/>
            <person name="Oh H.-M."/>
            <person name="Cho J.-C."/>
        </authorList>
    </citation>
    <scope>NUCLEOTIDE SEQUENCE [LARGE SCALE GENOMIC DNA]</scope>
    <source>
        <strain evidence="5">ATCC BAA-594 / HTCC2503 / KCTC 12087</strain>
    </source>
</reference>
<dbReference type="STRING" id="314260.PB2503_05042"/>
<dbReference type="AlphaFoldDB" id="E0TFR8"/>
<reference evidence="4 5" key="2">
    <citation type="journal article" date="2011" name="J. Bacteriol.">
        <title>Complete genome sequence of strain HTCC2503T of Parvularcula bermudensis, the type species of the order "Parvularculales" in the class Alphaproteobacteria.</title>
        <authorList>
            <person name="Oh H.M."/>
            <person name="Kang I."/>
            <person name="Vergin K.L."/>
            <person name="Kang D."/>
            <person name="Rhee K.H."/>
            <person name="Giovannoni S.J."/>
            <person name="Cho J.C."/>
        </authorList>
    </citation>
    <scope>NUCLEOTIDE SEQUENCE [LARGE SCALE GENOMIC DNA]</scope>
    <source>
        <strain evidence="5">ATCC BAA-594 / HTCC2503 / KCTC 12087</strain>
    </source>
</reference>
<dbReference type="GO" id="GO:0015562">
    <property type="term" value="F:efflux transmembrane transporter activity"/>
    <property type="evidence" value="ECO:0007669"/>
    <property type="project" value="TreeGrafter"/>
</dbReference>
<comment type="similarity">
    <text evidence="1">Belongs to the membrane fusion protein (MFP) (TC 8.A.1) family.</text>
</comment>
<evidence type="ECO:0000313" key="4">
    <source>
        <dbReference type="EMBL" id="ADM09083.1"/>
    </source>
</evidence>
<dbReference type="NCBIfam" id="TIGR01730">
    <property type="entry name" value="RND_mfp"/>
    <property type="match status" value="1"/>
</dbReference>
<dbReference type="GO" id="GO:1990281">
    <property type="term" value="C:efflux pump complex"/>
    <property type="evidence" value="ECO:0007669"/>
    <property type="project" value="TreeGrafter"/>
</dbReference>
<dbReference type="Gene3D" id="1.10.287.470">
    <property type="entry name" value="Helix hairpin bin"/>
    <property type="match status" value="1"/>
</dbReference>
<dbReference type="HOGENOM" id="CLU_018816_1_4_5"/>
<dbReference type="EMBL" id="CP002156">
    <property type="protein sequence ID" value="ADM09083.1"/>
    <property type="molecule type" value="Genomic_DNA"/>
</dbReference>
<keyword evidence="2" id="KW-0175">Coiled coil</keyword>
<dbReference type="InterPro" id="IPR058647">
    <property type="entry name" value="BSH_CzcB-like"/>
</dbReference>
<evidence type="ECO:0000313" key="5">
    <source>
        <dbReference type="Proteomes" id="UP000001302"/>
    </source>
</evidence>
<name>E0TFR8_PARBH</name>